<feature type="domain" description="DUF4178" evidence="3">
    <location>
        <begin position="69"/>
        <end position="211"/>
    </location>
</feature>
<keyword evidence="2" id="KW-1133">Transmembrane helix</keyword>
<keyword evidence="2" id="KW-0472">Membrane</keyword>
<keyword evidence="5" id="KW-1185">Reference proteome</keyword>
<dbReference type="RefSeq" id="WP_184879753.1">
    <property type="nucleotide sequence ID" value="NZ_BOOV01000017.1"/>
</dbReference>
<evidence type="ECO:0000313" key="4">
    <source>
        <dbReference type="EMBL" id="MBB4700959.1"/>
    </source>
</evidence>
<organism evidence="4 5">
    <name type="scientific">Sphaerisporangium siamense</name>
    <dbReference type="NCBI Taxonomy" id="795645"/>
    <lineage>
        <taxon>Bacteria</taxon>
        <taxon>Bacillati</taxon>
        <taxon>Actinomycetota</taxon>
        <taxon>Actinomycetes</taxon>
        <taxon>Streptosporangiales</taxon>
        <taxon>Streptosporangiaceae</taxon>
        <taxon>Sphaerisporangium</taxon>
    </lineage>
</organism>
<proteinExistence type="predicted"/>
<keyword evidence="2" id="KW-0812">Transmembrane</keyword>
<name>A0A7W7G9Y6_9ACTN</name>
<dbReference type="Pfam" id="PF13785">
    <property type="entry name" value="DUF4178"/>
    <property type="match status" value="1"/>
</dbReference>
<dbReference type="EMBL" id="JACHND010000001">
    <property type="protein sequence ID" value="MBB4700959.1"/>
    <property type="molecule type" value="Genomic_DNA"/>
</dbReference>
<dbReference type="InterPro" id="IPR025235">
    <property type="entry name" value="DUF4178"/>
</dbReference>
<dbReference type="Proteomes" id="UP000542210">
    <property type="component" value="Unassembled WGS sequence"/>
</dbReference>
<comment type="caution">
    <text evidence="4">The sequence shown here is derived from an EMBL/GenBank/DDBJ whole genome shotgun (WGS) entry which is preliminary data.</text>
</comment>
<sequence length="220" mass="24268">MTVVVVLSVSAAIMIVVVVGVFLGTRRLERTARPASRNPEPAPEPMSSHPSPGRSFMVDAGFLDPRTIKVGDTVDRQGVRARVLGALHLSWQGDQWTEYLLEEGVRHYQWLSVEERDGATPDDPPHLEVYLWTPVPTQGMVPAKSMLIMEGVEFSPIERGTAAFRSEGMTGYPDRGLVDFADYRAQDGRLLSFSRVQGQSWTAAYAQPLSPGSLTVERTL</sequence>
<protein>
    <recommendedName>
        <fullName evidence="3">DUF4178 domain-containing protein</fullName>
    </recommendedName>
</protein>
<dbReference type="AlphaFoldDB" id="A0A7W7G9Y6"/>
<gene>
    <name evidence="4" type="ORF">BJ982_002503</name>
</gene>
<evidence type="ECO:0000256" key="2">
    <source>
        <dbReference type="SAM" id="Phobius"/>
    </source>
</evidence>
<reference evidence="4 5" key="1">
    <citation type="submission" date="2020-08" db="EMBL/GenBank/DDBJ databases">
        <title>Sequencing the genomes of 1000 actinobacteria strains.</title>
        <authorList>
            <person name="Klenk H.-P."/>
        </authorList>
    </citation>
    <scope>NUCLEOTIDE SEQUENCE [LARGE SCALE GENOMIC DNA]</scope>
    <source>
        <strain evidence="4 5">DSM 45784</strain>
    </source>
</reference>
<feature type="region of interest" description="Disordered" evidence="1">
    <location>
        <begin position="31"/>
        <end position="54"/>
    </location>
</feature>
<evidence type="ECO:0000259" key="3">
    <source>
        <dbReference type="Pfam" id="PF13785"/>
    </source>
</evidence>
<evidence type="ECO:0000313" key="5">
    <source>
        <dbReference type="Proteomes" id="UP000542210"/>
    </source>
</evidence>
<accession>A0A7W7G9Y6</accession>
<feature type="transmembrane region" description="Helical" evidence="2">
    <location>
        <begin position="6"/>
        <end position="24"/>
    </location>
</feature>
<evidence type="ECO:0000256" key="1">
    <source>
        <dbReference type="SAM" id="MobiDB-lite"/>
    </source>
</evidence>